<dbReference type="PANTHER" id="PTHR33121">
    <property type="entry name" value="CYCLIC DI-GMP PHOSPHODIESTERASE PDEF"/>
    <property type="match status" value="1"/>
</dbReference>
<evidence type="ECO:0000313" key="4">
    <source>
        <dbReference type="Proteomes" id="UP001560267"/>
    </source>
</evidence>
<dbReference type="InterPro" id="IPR000160">
    <property type="entry name" value="GGDEF_dom"/>
</dbReference>
<dbReference type="SUPFAM" id="SSF141868">
    <property type="entry name" value="EAL domain-like"/>
    <property type="match status" value="1"/>
</dbReference>
<comment type="caution">
    <text evidence="3">The sequence shown here is derived from an EMBL/GenBank/DDBJ whole genome shotgun (WGS) entry which is preliminary data.</text>
</comment>
<dbReference type="NCBIfam" id="TIGR00254">
    <property type="entry name" value="GGDEF"/>
    <property type="match status" value="1"/>
</dbReference>
<dbReference type="InterPro" id="IPR035919">
    <property type="entry name" value="EAL_sf"/>
</dbReference>
<dbReference type="Proteomes" id="UP001560267">
    <property type="component" value="Unassembled WGS sequence"/>
</dbReference>
<dbReference type="RefSeq" id="WP_369084276.1">
    <property type="nucleotide sequence ID" value="NZ_JBFSHR010000008.1"/>
</dbReference>
<evidence type="ECO:0000259" key="1">
    <source>
        <dbReference type="PROSITE" id="PS50883"/>
    </source>
</evidence>
<dbReference type="SMART" id="SM00267">
    <property type="entry name" value="GGDEF"/>
    <property type="match status" value="1"/>
</dbReference>
<dbReference type="InterPro" id="IPR043128">
    <property type="entry name" value="Rev_trsase/Diguanyl_cyclase"/>
</dbReference>
<sequence>MASPYPAQLWFEQPDFIQGTLSLLANEEWSLSLEDIRPLVLALAPALADPGASRKGAELAAITLHRRGLPASACTGLIESLATLTAKGRPDLPAALIDRQRQRLIARAVDTLERRSRAELRSALASGSRDPLTGLINRRTFIEALNVGVQRAERTQTCVALALIDISTLAQPHTSQDPRDRDRLLVDFARKLASLTRSTDTVACLGDGSFALLVEGLRDREAMSSIIQRELQDIAETTIFAHNDPTAPWHVGLAISPDDGDDPLALLDTAEAALGQSMEGTIRPGLNLVMPPLPPSHSRTSTAQIHSLIALGRDHLDVRYQPIVDLRTGKIARVEALVRLNTPSGVIGPEEFLTSLSKRERGRVFEAVLTQAGEGVASTGLSIPVSINIEPDLISDGDRAQSIINYWRKQGLDPHQLGIEITETQDLVSLAYGPLSLLRAAGHHIALDDFGSGYASLSRIMSFPFDEIKLDRSFSEPIELLNVGLPLVTVAIDASELMGVELVIEGIEDPRMLPVLRALGARFGQGYALARPLTLAQLLTFPNPLSLPTTTSYPLVVAAVQSFRWERAMLSFAASEGAHEHSNFACTLEEALVHPDLIELHRAQHALIPSIVDHHDQSAITELGKLGKELRRRVSTRLMTS</sequence>
<dbReference type="InterPro" id="IPR001633">
    <property type="entry name" value="EAL_dom"/>
</dbReference>
<dbReference type="PROSITE" id="PS50883">
    <property type="entry name" value="EAL"/>
    <property type="match status" value="1"/>
</dbReference>
<dbReference type="SMART" id="SM00052">
    <property type="entry name" value="EAL"/>
    <property type="match status" value="1"/>
</dbReference>
<keyword evidence="4" id="KW-1185">Reference proteome</keyword>
<gene>
    <name evidence="3" type="ORF">AB6A68_03875</name>
</gene>
<dbReference type="InterPro" id="IPR050706">
    <property type="entry name" value="Cyclic-di-GMP_PDE-like"/>
</dbReference>
<name>A0ABV3Y096_9ACTN</name>
<proteinExistence type="predicted"/>
<feature type="domain" description="EAL" evidence="1">
    <location>
        <begin position="298"/>
        <end position="546"/>
    </location>
</feature>
<dbReference type="CDD" id="cd01949">
    <property type="entry name" value="GGDEF"/>
    <property type="match status" value="1"/>
</dbReference>
<dbReference type="Pfam" id="PF00990">
    <property type="entry name" value="GGDEF"/>
    <property type="match status" value="1"/>
</dbReference>
<protein>
    <submittedName>
        <fullName evidence="3">EAL domain-containing protein</fullName>
    </submittedName>
</protein>
<dbReference type="CDD" id="cd01948">
    <property type="entry name" value="EAL"/>
    <property type="match status" value="1"/>
</dbReference>
<feature type="domain" description="GGDEF" evidence="2">
    <location>
        <begin position="157"/>
        <end position="294"/>
    </location>
</feature>
<dbReference type="Gene3D" id="3.20.20.450">
    <property type="entry name" value="EAL domain"/>
    <property type="match status" value="1"/>
</dbReference>
<dbReference type="Pfam" id="PF00563">
    <property type="entry name" value="EAL"/>
    <property type="match status" value="1"/>
</dbReference>
<dbReference type="InterPro" id="IPR029787">
    <property type="entry name" value="Nucleotide_cyclase"/>
</dbReference>
<organism evidence="3 4">
    <name type="scientific">Ferrimicrobium acidiphilum</name>
    <dbReference type="NCBI Taxonomy" id="121039"/>
    <lineage>
        <taxon>Bacteria</taxon>
        <taxon>Bacillati</taxon>
        <taxon>Actinomycetota</taxon>
        <taxon>Acidimicrobiia</taxon>
        <taxon>Acidimicrobiales</taxon>
        <taxon>Acidimicrobiaceae</taxon>
        <taxon>Ferrimicrobium</taxon>
    </lineage>
</organism>
<dbReference type="EMBL" id="JBFSHR010000008">
    <property type="protein sequence ID" value="MEX6428973.1"/>
    <property type="molecule type" value="Genomic_DNA"/>
</dbReference>
<evidence type="ECO:0000313" key="3">
    <source>
        <dbReference type="EMBL" id="MEX6428973.1"/>
    </source>
</evidence>
<dbReference type="Gene3D" id="3.30.70.270">
    <property type="match status" value="1"/>
</dbReference>
<accession>A0ABV3Y096</accession>
<evidence type="ECO:0000259" key="2">
    <source>
        <dbReference type="PROSITE" id="PS50887"/>
    </source>
</evidence>
<reference evidence="3 4" key="1">
    <citation type="submission" date="2024-07" db="EMBL/GenBank/DDBJ databases">
        <title>Draft Genome Sequence of Ferrimicrobium acidiphilum Strain YE2023, Isolated from a Pulp of Bioleach Reactor.</title>
        <authorList>
            <person name="Elkina Y.A."/>
            <person name="Bulaeva A.G."/>
            <person name="Beletsky A.V."/>
            <person name="Mardanov A.V."/>
        </authorList>
    </citation>
    <scope>NUCLEOTIDE SEQUENCE [LARGE SCALE GENOMIC DNA]</scope>
    <source>
        <strain evidence="3 4">YE2023</strain>
    </source>
</reference>
<dbReference type="PROSITE" id="PS50887">
    <property type="entry name" value="GGDEF"/>
    <property type="match status" value="1"/>
</dbReference>
<dbReference type="PANTHER" id="PTHR33121:SF79">
    <property type="entry name" value="CYCLIC DI-GMP PHOSPHODIESTERASE PDED-RELATED"/>
    <property type="match status" value="1"/>
</dbReference>
<dbReference type="SUPFAM" id="SSF55073">
    <property type="entry name" value="Nucleotide cyclase"/>
    <property type="match status" value="1"/>
</dbReference>